<sequence>MESPEGFVKPGSEHLVCKLKKSIYTGVHPSIMELEAAGDRGPVYHRIRIHWPIPLNK</sequence>
<dbReference type="Proteomes" id="UP001150217">
    <property type="component" value="Unassembled WGS sequence"/>
</dbReference>
<dbReference type="EMBL" id="JANVFT010000020">
    <property type="protein sequence ID" value="KAJ4497613.1"/>
    <property type="molecule type" value="Genomic_DNA"/>
</dbReference>
<comment type="caution">
    <text evidence="1">The sequence shown here is derived from an EMBL/GenBank/DDBJ whole genome shotgun (WGS) entry which is preliminary data.</text>
</comment>
<keyword evidence="2" id="KW-1185">Reference proteome</keyword>
<reference evidence="1" key="1">
    <citation type="submission" date="2022-08" db="EMBL/GenBank/DDBJ databases">
        <title>A Global Phylogenomic Analysis of the Shiitake Genus Lentinula.</title>
        <authorList>
            <consortium name="DOE Joint Genome Institute"/>
            <person name="Sierra-Patev S."/>
            <person name="Min B."/>
            <person name="Naranjo-Ortiz M."/>
            <person name="Looney B."/>
            <person name="Konkel Z."/>
            <person name="Slot J.C."/>
            <person name="Sakamoto Y."/>
            <person name="Steenwyk J.L."/>
            <person name="Rokas A."/>
            <person name="Carro J."/>
            <person name="Camarero S."/>
            <person name="Ferreira P."/>
            <person name="Molpeceres G."/>
            <person name="Ruiz-Duenas F.J."/>
            <person name="Serrano A."/>
            <person name="Henrissat B."/>
            <person name="Drula E."/>
            <person name="Hughes K.W."/>
            <person name="Mata J.L."/>
            <person name="Ishikawa N.K."/>
            <person name="Vargas-Isla R."/>
            <person name="Ushijima S."/>
            <person name="Smith C.A."/>
            <person name="Ahrendt S."/>
            <person name="Andreopoulos W."/>
            <person name="He G."/>
            <person name="Labutti K."/>
            <person name="Lipzen A."/>
            <person name="Ng V."/>
            <person name="Riley R."/>
            <person name="Sandor L."/>
            <person name="Barry K."/>
            <person name="Martinez A.T."/>
            <person name="Xiao Y."/>
            <person name="Gibbons J.G."/>
            <person name="Terashima K."/>
            <person name="Grigoriev I.V."/>
            <person name="Hibbett D.S."/>
        </authorList>
    </citation>
    <scope>NUCLEOTIDE SEQUENCE</scope>
    <source>
        <strain evidence="1">RHP3577 ss4</strain>
    </source>
</reference>
<name>A0ABQ8VMJ2_9AGAR</name>
<gene>
    <name evidence="1" type="ORF">C8R41DRAFT_821790</name>
</gene>
<feature type="non-terminal residue" evidence="1">
    <location>
        <position position="57"/>
    </location>
</feature>
<protein>
    <submittedName>
        <fullName evidence="1">Uncharacterized protein</fullName>
    </submittedName>
</protein>
<accession>A0ABQ8VMJ2</accession>
<evidence type="ECO:0000313" key="2">
    <source>
        <dbReference type="Proteomes" id="UP001150217"/>
    </source>
</evidence>
<evidence type="ECO:0000313" key="1">
    <source>
        <dbReference type="EMBL" id="KAJ4497613.1"/>
    </source>
</evidence>
<organism evidence="1 2">
    <name type="scientific">Lentinula lateritia</name>
    <dbReference type="NCBI Taxonomy" id="40482"/>
    <lineage>
        <taxon>Eukaryota</taxon>
        <taxon>Fungi</taxon>
        <taxon>Dikarya</taxon>
        <taxon>Basidiomycota</taxon>
        <taxon>Agaricomycotina</taxon>
        <taxon>Agaricomycetes</taxon>
        <taxon>Agaricomycetidae</taxon>
        <taxon>Agaricales</taxon>
        <taxon>Marasmiineae</taxon>
        <taxon>Omphalotaceae</taxon>
        <taxon>Lentinula</taxon>
    </lineage>
</organism>
<proteinExistence type="predicted"/>